<name>A0ABQ1IJF4_9PROT</name>
<evidence type="ECO:0000256" key="1">
    <source>
        <dbReference type="SAM" id="MobiDB-lite"/>
    </source>
</evidence>
<evidence type="ECO:0000313" key="3">
    <source>
        <dbReference type="Proteomes" id="UP000603352"/>
    </source>
</evidence>
<comment type="caution">
    <text evidence="2">The sequence shown here is derived from an EMBL/GenBank/DDBJ whole genome shotgun (WGS) entry which is preliminary data.</text>
</comment>
<evidence type="ECO:0000313" key="2">
    <source>
        <dbReference type="EMBL" id="GGB42260.1"/>
    </source>
</evidence>
<reference evidence="3" key="1">
    <citation type="journal article" date="2019" name="Int. J. Syst. Evol. Microbiol.">
        <title>The Global Catalogue of Microorganisms (GCM) 10K type strain sequencing project: providing services to taxonomists for standard genome sequencing and annotation.</title>
        <authorList>
            <consortium name="The Broad Institute Genomics Platform"/>
            <consortium name="The Broad Institute Genome Sequencing Center for Infectious Disease"/>
            <person name="Wu L."/>
            <person name="Ma J."/>
        </authorList>
    </citation>
    <scope>NUCLEOTIDE SEQUENCE [LARGE SCALE GENOMIC DNA]</scope>
    <source>
        <strain evidence="3">CGMCC 1.10188</strain>
    </source>
</reference>
<dbReference type="EMBL" id="BMDZ01000026">
    <property type="protein sequence ID" value="GGB42260.1"/>
    <property type="molecule type" value="Genomic_DNA"/>
</dbReference>
<keyword evidence="3" id="KW-1185">Reference proteome</keyword>
<sequence length="133" mass="13889">MPLGIPGQAIGRKVEAVRIERRRGRRHGGRCVDGQAWRGHEWIADGTIGKAAGIGADKGWSGRHGALCGSIADHGAEGKRRRAVSEVPKNGHETVAAAPFGLSRTTAPPDAGIGRRSYGMTGGAGRMGMNGWV</sequence>
<organism evidence="2 3">
    <name type="scientific">Tistrella bauzanensis</name>
    <dbReference type="NCBI Taxonomy" id="657419"/>
    <lineage>
        <taxon>Bacteria</taxon>
        <taxon>Pseudomonadati</taxon>
        <taxon>Pseudomonadota</taxon>
        <taxon>Alphaproteobacteria</taxon>
        <taxon>Geminicoccales</taxon>
        <taxon>Geminicoccaceae</taxon>
        <taxon>Tistrella</taxon>
    </lineage>
</organism>
<gene>
    <name evidence="2" type="ORF">GCM10011505_24570</name>
</gene>
<dbReference type="Proteomes" id="UP000603352">
    <property type="component" value="Unassembled WGS sequence"/>
</dbReference>
<accession>A0ABQ1IJF4</accession>
<feature type="region of interest" description="Disordered" evidence="1">
    <location>
        <begin position="74"/>
        <end position="115"/>
    </location>
</feature>
<proteinExistence type="predicted"/>
<protein>
    <submittedName>
        <fullName evidence="2">Uncharacterized protein</fullName>
    </submittedName>
</protein>